<dbReference type="SUPFAM" id="SSF48452">
    <property type="entry name" value="TPR-like"/>
    <property type="match status" value="1"/>
</dbReference>
<gene>
    <name evidence="8" type="ORF">P2L57_33475</name>
</gene>
<sequence length="280" mass="31225">MRFAVLGSLKVRDMDADITPSALMLRRLLAILLLHANHTVTISTLIEELWVDDPPRLVRKIVQTYVSSLRKVVHRTGPAGQRPLLETRPGGYALHLDRDQLDVWEFENLVDGGRAAMDAGDYASAADVLRGALSLWRGGAVADIEPGPLLSGRISQLEEMRLAALELRIDADMELGRHRHLLGELKMLTAYHPLHEEFCAQLMISAYRAGQRRTALEAYGRLRSALVKELGIEPPERLRHLRHLILNEAPSLDLADSRAVLPPEPGPVVRRPMVDPGRAR</sequence>
<keyword evidence="3" id="KW-0805">Transcription regulation</keyword>
<keyword evidence="9" id="KW-1185">Reference proteome</keyword>
<dbReference type="RefSeq" id="WP_275821062.1">
    <property type="nucleotide sequence ID" value="NZ_BAAANM010000033.1"/>
</dbReference>
<reference evidence="8 9" key="1">
    <citation type="submission" date="2023-03" db="EMBL/GenBank/DDBJ databases">
        <title>Draft genome sequence of type strain Streptomyces ferralitis JCM 14344.</title>
        <authorList>
            <person name="Klaysubun C."/>
            <person name="Duangmal K."/>
        </authorList>
    </citation>
    <scope>NUCLEOTIDE SEQUENCE [LARGE SCALE GENOMIC DNA]</scope>
    <source>
        <strain evidence="8 9">JCM 14344</strain>
    </source>
</reference>
<evidence type="ECO:0000313" key="9">
    <source>
        <dbReference type="Proteomes" id="UP001220022"/>
    </source>
</evidence>
<keyword evidence="4 6" id="KW-0238">DNA-binding</keyword>
<dbReference type="SMART" id="SM01043">
    <property type="entry name" value="BTAD"/>
    <property type="match status" value="1"/>
</dbReference>
<dbReference type="SMART" id="SM00862">
    <property type="entry name" value="Trans_reg_C"/>
    <property type="match status" value="1"/>
</dbReference>
<keyword evidence="5" id="KW-0804">Transcription</keyword>
<organism evidence="8 9">
    <name type="scientific">Streptantibioticus ferralitis</name>
    <dbReference type="NCBI Taxonomy" id="236510"/>
    <lineage>
        <taxon>Bacteria</taxon>
        <taxon>Bacillati</taxon>
        <taxon>Actinomycetota</taxon>
        <taxon>Actinomycetes</taxon>
        <taxon>Kitasatosporales</taxon>
        <taxon>Streptomycetaceae</taxon>
        <taxon>Streptantibioticus</taxon>
    </lineage>
</organism>
<dbReference type="Gene3D" id="1.10.10.10">
    <property type="entry name" value="Winged helix-like DNA-binding domain superfamily/Winged helix DNA-binding domain"/>
    <property type="match status" value="1"/>
</dbReference>
<dbReference type="Gene3D" id="1.25.40.10">
    <property type="entry name" value="Tetratricopeptide repeat domain"/>
    <property type="match status" value="1"/>
</dbReference>
<name>A0ABT5Z9Z5_9ACTN</name>
<dbReference type="InterPro" id="IPR051677">
    <property type="entry name" value="AfsR-DnrI-RedD_regulator"/>
</dbReference>
<dbReference type="InterPro" id="IPR001867">
    <property type="entry name" value="OmpR/PhoB-type_DNA-bd"/>
</dbReference>
<proteinExistence type="inferred from homology"/>
<dbReference type="InterPro" id="IPR011990">
    <property type="entry name" value="TPR-like_helical_dom_sf"/>
</dbReference>
<evidence type="ECO:0000256" key="2">
    <source>
        <dbReference type="ARBA" id="ARBA00023012"/>
    </source>
</evidence>
<comment type="caution">
    <text evidence="8">The sequence shown here is derived from an EMBL/GenBank/DDBJ whole genome shotgun (WGS) entry which is preliminary data.</text>
</comment>
<evidence type="ECO:0000313" key="8">
    <source>
        <dbReference type="EMBL" id="MDF2260447.1"/>
    </source>
</evidence>
<evidence type="ECO:0000259" key="7">
    <source>
        <dbReference type="PROSITE" id="PS51755"/>
    </source>
</evidence>
<evidence type="ECO:0000256" key="6">
    <source>
        <dbReference type="PROSITE-ProRule" id="PRU01091"/>
    </source>
</evidence>
<dbReference type="Proteomes" id="UP001220022">
    <property type="component" value="Unassembled WGS sequence"/>
</dbReference>
<dbReference type="EMBL" id="JARHTQ010000034">
    <property type="protein sequence ID" value="MDF2260447.1"/>
    <property type="molecule type" value="Genomic_DNA"/>
</dbReference>
<dbReference type="Pfam" id="PF00486">
    <property type="entry name" value="Trans_reg_C"/>
    <property type="match status" value="1"/>
</dbReference>
<dbReference type="PROSITE" id="PS51755">
    <property type="entry name" value="OMPR_PHOB"/>
    <property type="match status" value="1"/>
</dbReference>
<keyword evidence="2" id="KW-0902">Two-component regulatory system</keyword>
<dbReference type="InterPro" id="IPR016032">
    <property type="entry name" value="Sig_transdc_resp-reg_C-effctor"/>
</dbReference>
<dbReference type="Pfam" id="PF03704">
    <property type="entry name" value="BTAD"/>
    <property type="match status" value="1"/>
</dbReference>
<dbReference type="InterPro" id="IPR005158">
    <property type="entry name" value="BTAD"/>
</dbReference>
<dbReference type="CDD" id="cd15831">
    <property type="entry name" value="BTAD"/>
    <property type="match status" value="1"/>
</dbReference>
<evidence type="ECO:0000256" key="1">
    <source>
        <dbReference type="ARBA" id="ARBA00005820"/>
    </source>
</evidence>
<protein>
    <submittedName>
        <fullName evidence="8">AfsR/SARP family transcriptional regulator</fullName>
    </submittedName>
</protein>
<evidence type="ECO:0000256" key="5">
    <source>
        <dbReference type="ARBA" id="ARBA00023163"/>
    </source>
</evidence>
<dbReference type="PANTHER" id="PTHR35807:SF1">
    <property type="entry name" value="TRANSCRIPTIONAL REGULATOR REDD"/>
    <property type="match status" value="1"/>
</dbReference>
<accession>A0ABT5Z9Z5</accession>
<dbReference type="InterPro" id="IPR036388">
    <property type="entry name" value="WH-like_DNA-bd_sf"/>
</dbReference>
<dbReference type="PANTHER" id="PTHR35807">
    <property type="entry name" value="TRANSCRIPTIONAL REGULATOR REDD-RELATED"/>
    <property type="match status" value="1"/>
</dbReference>
<dbReference type="SUPFAM" id="SSF46894">
    <property type="entry name" value="C-terminal effector domain of the bipartite response regulators"/>
    <property type="match status" value="1"/>
</dbReference>
<feature type="domain" description="OmpR/PhoB-type" evidence="7">
    <location>
        <begin position="1"/>
        <end position="96"/>
    </location>
</feature>
<comment type="similarity">
    <text evidence="1">Belongs to the AfsR/DnrI/RedD regulatory family.</text>
</comment>
<evidence type="ECO:0000256" key="4">
    <source>
        <dbReference type="ARBA" id="ARBA00023125"/>
    </source>
</evidence>
<feature type="DNA-binding region" description="OmpR/PhoB-type" evidence="6">
    <location>
        <begin position="1"/>
        <end position="96"/>
    </location>
</feature>
<evidence type="ECO:0000256" key="3">
    <source>
        <dbReference type="ARBA" id="ARBA00023015"/>
    </source>
</evidence>